<reference evidence="1 2" key="1">
    <citation type="submission" date="2019-03" db="EMBL/GenBank/DDBJ databases">
        <authorList>
            <consortium name="Pathogen Informatics"/>
        </authorList>
    </citation>
    <scope>NUCLEOTIDE SEQUENCE [LARGE SCALE GENOMIC DNA]</scope>
    <source>
        <strain evidence="1 2">NCTC12993</strain>
    </source>
</reference>
<evidence type="ECO:0000313" key="1">
    <source>
        <dbReference type="EMBL" id="VFS63627.1"/>
    </source>
</evidence>
<dbReference type="EMBL" id="CAADJD010000018">
    <property type="protein sequence ID" value="VFS63627.1"/>
    <property type="molecule type" value="Genomic_DNA"/>
</dbReference>
<evidence type="ECO:0000313" key="2">
    <source>
        <dbReference type="Proteomes" id="UP000401081"/>
    </source>
</evidence>
<accession>A0A485APQ1</accession>
<protein>
    <submittedName>
        <fullName evidence="1">Alanine--tRNA ligase</fullName>
        <ecNumber evidence="1">6.1.1.7</ecNumber>
    </submittedName>
</protein>
<keyword evidence="2" id="KW-1185">Reference proteome</keyword>
<dbReference type="Proteomes" id="UP000401081">
    <property type="component" value="Unassembled WGS sequence"/>
</dbReference>
<dbReference type="EC" id="6.1.1.7" evidence="1"/>
<sequence length="32" mass="3622">MSKSTAEIRQAFLDFFQSKGHQVVDRQLPGAE</sequence>
<dbReference type="InterPro" id="IPR045864">
    <property type="entry name" value="aa-tRNA-synth_II/BPL/LPL"/>
</dbReference>
<name>A0A485APQ1_KLUCR</name>
<dbReference type="AlphaFoldDB" id="A0A485APQ1"/>
<keyword evidence="1" id="KW-0436">Ligase</keyword>
<proteinExistence type="predicted"/>
<dbReference type="Gene3D" id="3.30.930.10">
    <property type="entry name" value="Bira Bifunctional Protein, Domain 2"/>
    <property type="match status" value="1"/>
</dbReference>
<gene>
    <name evidence="1" type="primary">alaS_1</name>
    <name evidence="1" type="ORF">NCTC12993_02761</name>
</gene>
<dbReference type="GO" id="GO:0004813">
    <property type="term" value="F:alanine-tRNA ligase activity"/>
    <property type="evidence" value="ECO:0007669"/>
    <property type="project" value="UniProtKB-EC"/>
</dbReference>
<organism evidence="1 2">
    <name type="scientific">Kluyvera cryocrescens</name>
    <name type="common">Kluyvera citrophila</name>
    <dbReference type="NCBI Taxonomy" id="580"/>
    <lineage>
        <taxon>Bacteria</taxon>
        <taxon>Pseudomonadati</taxon>
        <taxon>Pseudomonadota</taxon>
        <taxon>Gammaproteobacteria</taxon>
        <taxon>Enterobacterales</taxon>
        <taxon>Enterobacteriaceae</taxon>
        <taxon>Kluyvera</taxon>
    </lineage>
</organism>